<evidence type="ECO:0000256" key="1">
    <source>
        <dbReference type="SAM" id="SignalP"/>
    </source>
</evidence>
<dbReference type="RefSeq" id="WP_208234564.1">
    <property type="nucleotide sequence ID" value="NZ_JAGEVG010000017.1"/>
</dbReference>
<dbReference type="EMBL" id="JAGEVG010000017">
    <property type="protein sequence ID" value="MBO3099450.1"/>
    <property type="molecule type" value="Genomic_DNA"/>
</dbReference>
<feature type="signal peptide" evidence="1">
    <location>
        <begin position="1"/>
        <end position="19"/>
    </location>
</feature>
<dbReference type="Proteomes" id="UP000681315">
    <property type="component" value="Unassembled WGS sequence"/>
</dbReference>
<reference evidence="2 3" key="1">
    <citation type="submission" date="2021-03" db="EMBL/GenBank/DDBJ databases">
        <title>Gelidibacter sp. nov., isolated from costal sediment.</title>
        <authorList>
            <person name="Lun K.-Y."/>
        </authorList>
    </citation>
    <scope>NUCLEOTIDE SEQUENCE [LARGE SCALE GENOMIC DNA]</scope>
    <source>
        <strain evidence="2 3">DF109</strain>
    </source>
</reference>
<comment type="caution">
    <text evidence="2">The sequence shown here is derived from an EMBL/GenBank/DDBJ whole genome shotgun (WGS) entry which is preliminary data.</text>
</comment>
<organism evidence="2 3">
    <name type="scientific">Gelidibacter pelagius</name>
    <dbReference type="NCBI Taxonomy" id="2819985"/>
    <lineage>
        <taxon>Bacteria</taxon>
        <taxon>Pseudomonadati</taxon>
        <taxon>Bacteroidota</taxon>
        <taxon>Flavobacteriia</taxon>
        <taxon>Flavobacteriales</taxon>
        <taxon>Flavobacteriaceae</taxon>
        <taxon>Gelidibacter</taxon>
    </lineage>
</organism>
<feature type="chain" id="PRO_5046659822" evidence="1">
    <location>
        <begin position="20"/>
        <end position="132"/>
    </location>
</feature>
<evidence type="ECO:0000313" key="2">
    <source>
        <dbReference type="EMBL" id="MBO3099450.1"/>
    </source>
</evidence>
<evidence type="ECO:0000313" key="3">
    <source>
        <dbReference type="Proteomes" id="UP000681315"/>
    </source>
</evidence>
<keyword evidence="1" id="KW-0732">Signal</keyword>
<proteinExistence type="predicted"/>
<accession>A0ABS3SUS8</accession>
<gene>
    <name evidence="2" type="ORF">J4051_14310</name>
</gene>
<sequence>MSKKYLFIILSLWSFALSAATHSPVLSAETENRTHIIELKNWKKVTGIAADESSQFFQYIKSKNEFRYYFNHNAEEAKLAFQNIFKNPERAKELWNLNPEFFRSLNDAIKDFNDLIELAEDGTLINYINWVY</sequence>
<protein>
    <submittedName>
        <fullName evidence="2">Uncharacterized protein</fullName>
    </submittedName>
</protein>
<keyword evidence="3" id="KW-1185">Reference proteome</keyword>
<name>A0ABS3SUS8_9FLAO</name>